<dbReference type="SUPFAM" id="SSF51445">
    <property type="entry name" value="(Trans)glycosidases"/>
    <property type="match status" value="1"/>
</dbReference>
<dbReference type="Gene3D" id="3.20.20.80">
    <property type="entry name" value="Glycosidases"/>
    <property type="match status" value="1"/>
</dbReference>
<comment type="caution">
    <text evidence="4">The sequence shown here is derived from an EMBL/GenBank/DDBJ whole genome shotgun (WGS) entry which is preliminary data.</text>
</comment>
<dbReference type="InterPro" id="IPR014756">
    <property type="entry name" value="Ig_E-set"/>
</dbReference>
<dbReference type="InterPro" id="IPR048650">
    <property type="entry name" value="ISOA1-3-like_C"/>
</dbReference>
<dbReference type="SMART" id="SM00642">
    <property type="entry name" value="Aamy"/>
    <property type="match status" value="1"/>
</dbReference>
<evidence type="ECO:0000313" key="4">
    <source>
        <dbReference type="EMBL" id="TWU44415.1"/>
    </source>
</evidence>
<organism evidence="4 5">
    <name type="scientific">Novipirellula aureliae</name>
    <dbReference type="NCBI Taxonomy" id="2527966"/>
    <lineage>
        <taxon>Bacteria</taxon>
        <taxon>Pseudomonadati</taxon>
        <taxon>Planctomycetota</taxon>
        <taxon>Planctomycetia</taxon>
        <taxon>Pirellulales</taxon>
        <taxon>Pirellulaceae</taxon>
        <taxon>Novipirellula</taxon>
    </lineage>
</organism>
<dbReference type="PANTHER" id="PTHR43002">
    <property type="entry name" value="GLYCOGEN DEBRANCHING ENZYME"/>
    <property type="match status" value="1"/>
</dbReference>
<dbReference type="CDD" id="cd11326">
    <property type="entry name" value="AmyAc_Glg_debranch"/>
    <property type="match status" value="1"/>
</dbReference>
<dbReference type="InterPro" id="IPR017853">
    <property type="entry name" value="GH"/>
</dbReference>
<dbReference type="InterPro" id="IPR013783">
    <property type="entry name" value="Ig-like_fold"/>
</dbReference>
<dbReference type="OrthoDB" id="226102at2"/>
<dbReference type="InterPro" id="IPR013780">
    <property type="entry name" value="Glyco_hydro_b"/>
</dbReference>
<dbReference type="Pfam" id="PF02922">
    <property type="entry name" value="CBM_48"/>
    <property type="match status" value="1"/>
</dbReference>
<dbReference type="Pfam" id="PF21156">
    <property type="entry name" value="ISOA1-3_C"/>
    <property type="match status" value="1"/>
</dbReference>
<dbReference type="GO" id="GO:0019156">
    <property type="term" value="F:isoamylase activity"/>
    <property type="evidence" value="ECO:0007669"/>
    <property type="project" value="UniProtKB-ARBA"/>
</dbReference>
<dbReference type="Gene3D" id="2.60.40.10">
    <property type="entry name" value="Immunoglobulins"/>
    <property type="match status" value="1"/>
</dbReference>
<dbReference type="CDD" id="cd02856">
    <property type="entry name" value="E_set_GDE_Isoamylase_N"/>
    <property type="match status" value="1"/>
</dbReference>
<protein>
    <submittedName>
        <fullName evidence="4">Glycogen debranching enzyme</fullName>
        <ecNumber evidence="4">3.2.1.-</ecNumber>
    </submittedName>
</protein>
<dbReference type="SUPFAM" id="SSF51011">
    <property type="entry name" value="Glycosyl hydrolase domain"/>
    <property type="match status" value="1"/>
</dbReference>
<dbReference type="EC" id="3.2.1.-" evidence="4"/>
<evidence type="ECO:0000256" key="2">
    <source>
        <dbReference type="ARBA" id="ARBA00022946"/>
    </source>
</evidence>
<dbReference type="Proteomes" id="UP000315471">
    <property type="component" value="Unassembled WGS sequence"/>
</dbReference>
<sequence length="716" mass="80768">MNATRKRWEATEGSPFPLGATWVEEDRAFNFSIYSKHAEAVRLLIYSKKDVVVPLLEYSFNYLSNKSGPIWHCRIDAAEAKDAAYYAYRVDGPAPEPGFDWHNFDFEKILLDPCAQSVFFPDGFSREAACRAGSNAGQAPLGVLPNQLLLSDQTDPLPCPLRHDSDLVIYELHVRGFTQHPRSGIPESHRGTFLGVVDKIPHLVDLGITAVELMPIFQFDPDDGDYWGYMPLNFYSPHHGYATQPDECNQQHEFRRMVQALHAVGIEVILDVVYNHTCEGDHTGPTYSFKGIDNSSAYIMTGDPNVPFANYSGTGNTLHTANRAIRRHIVDSLRFWDQQMHIDGFRFDLASIFTRNSDGSINLDDPPIIAEIGTNADLTNNRLIAEPWDAGGEFQLGQKFPGQRWMQWNARYRETLQRFVRGDRGLVRDLMTRLYGSADLFPDDRMHALQPPLSVNYITSHDGSTLYDLVSYNEKNNWANGHNNTDGSKEYRWNCGWEGDEVSDVVDEVTSPDTQGIVTSSTTNASHDFAVVLALRKQQVKNFICLLMLSNGTPMFRMGDEFLQTQGGNNNPYNQDNETSWLDWGRLSKHDDIFRFVKQMIAFRKSHPSISRSRFWRDDIKWYGTGHLVDMSPTSQQLAFCLHGASQNDTDLYVMINAADATVEFGIHEGASGSWRRVVDTSLNSPHDFAEVPDKSVEKSCYSVNGRSVVLLVAAG</sequence>
<dbReference type="GO" id="GO:0005975">
    <property type="term" value="P:carbohydrate metabolic process"/>
    <property type="evidence" value="ECO:0007669"/>
    <property type="project" value="InterPro"/>
</dbReference>
<keyword evidence="2" id="KW-0809">Transit peptide</keyword>
<gene>
    <name evidence="4" type="primary">glgX_3</name>
    <name evidence="4" type="ORF">Q31b_19510</name>
</gene>
<evidence type="ECO:0000313" key="5">
    <source>
        <dbReference type="Proteomes" id="UP000315471"/>
    </source>
</evidence>
<keyword evidence="5" id="KW-1185">Reference proteome</keyword>
<feature type="domain" description="Glycosyl hydrolase family 13 catalytic" evidence="3">
    <location>
        <begin position="171"/>
        <end position="604"/>
    </location>
</feature>
<dbReference type="RefSeq" id="WP_146599369.1">
    <property type="nucleotide sequence ID" value="NZ_SJPY01000002.1"/>
</dbReference>
<dbReference type="Pfam" id="PF00128">
    <property type="entry name" value="Alpha-amylase"/>
    <property type="match status" value="1"/>
</dbReference>
<name>A0A5C6E783_9BACT</name>
<keyword evidence="4" id="KW-0326">Glycosidase</keyword>
<dbReference type="InterPro" id="IPR044505">
    <property type="entry name" value="GlgX_Isoamylase_N_E_set"/>
</dbReference>
<dbReference type="SUPFAM" id="SSF81296">
    <property type="entry name" value="E set domains"/>
    <property type="match status" value="1"/>
</dbReference>
<dbReference type="AlphaFoldDB" id="A0A5C6E783"/>
<proteinExistence type="inferred from homology"/>
<accession>A0A5C6E783</accession>
<dbReference type="Gene3D" id="2.60.40.1180">
    <property type="entry name" value="Golgi alpha-mannosidase II"/>
    <property type="match status" value="1"/>
</dbReference>
<keyword evidence="4" id="KW-0378">Hydrolase</keyword>
<dbReference type="EMBL" id="SJPY01000002">
    <property type="protein sequence ID" value="TWU44415.1"/>
    <property type="molecule type" value="Genomic_DNA"/>
</dbReference>
<dbReference type="InterPro" id="IPR006047">
    <property type="entry name" value="GH13_cat_dom"/>
</dbReference>
<evidence type="ECO:0000256" key="1">
    <source>
        <dbReference type="ARBA" id="ARBA00008061"/>
    </source>
</evidence>
<dbReference type="InterPro" id="IPR004193">
    <property type="entry name" value="Glyco_hydro_13_N"/>
</dbReference>
<evidence type="ECO:0000259" key="3">
    <source>
        <dbReference type="SMART" id="SM00642"/>
    </source>
</evidence>
<comment type="similarity">
    <text evidence="1">Belongs to the glycosyl hydrolase 13 family.</text>
</comment>
<reference evidence="4 5" key="1">
    <citation type="submission" date="2019-02" db="EMBL/GenBank/DDBJ databases">
        <title>Deep-cultivation of Planctomycetes and their phenomic and genomic characterization uncovers novel biology.</title>
        <authorList>
            <person name="Wiegand S."/>
            <person name="Jogler M."/>
            <person name="Boedeker C."/>
            <person name="Pinto D."/>
            <person name="Vollmers J."/>
            <person name="Rivas-Marin E."/>
            <person name="Kohn T."/>
            <person name="Peeters S.H."/>
            <person name="Heuer A."/>
            <person name="Rast P."/>
            <person name="Oberbeckmann S."/>
            <person name="Bunk B."/>
            <person name="Jeske O."/>
            <person name="Meyerdierks A."/>
            <person name="Storesund J.E."/>
            <person name="Kallscheuer N."/>
            <person name="Luecker S."/>
            <person name="Lage O.M."/>
            <person name="Pohl T."/>
            <person name="Merkel B.J."/>
            <person name="Hornburger P."/>
            <person name="Mueller R.-W."/>
            <person name="Bruemmer F."/>
            <person name="Labrenz M."/>
            <person name="Spormann A.M."/>
            <person name="Op Den Camp H."/>
            <person name="Overmann J."/>
            <person name="Amann R."/>
            <person name="Jetten M.S.M."/>
            <person name="Mascher T."/>
            <person name="Medema M.H."/>
            <person name="Devos D.P."/>
            <person name="Kaster A.-K."/>
            <person name="Ovreas L."/>
            <person name="Rohde M."/>
            <person name="Galperin M.Y."/>
            <person name="Jogler C."/>
        </authorList>
    </citation>
    <scope>NUCLEOTIDE SEQUENCE [LARGE SCALE GENOMIC DNA]</scope>
    <source>
        <strain evidence="4 5">Q31b</strain>
    </source>
</reference>